<dbReference type="EMBL" id="RQPJ01000001">
    <property type="protein sequence ID" value="RTE55225.1"/>
    <property type="molecule type" value="Genomic_DNA"/>
</dbReference>
<dbReference type="Pfam" id="PF12900">
    <property type="entry name" value="Pyridox_ox_2"/>
    <property type="match status" value="1"/>
</dbReference>
<proteinExistence type="predicted"/>
<evidence type="ECO:0000313" key="2">
    <source>
        <dbReference type="Proteomes" id="UP000267585"/>
    </source>
</evidence>
<dbReference type="AlphaFoldDB" id="A0A430K834"/>
<dbReference type="OrthoDB" id="9794935at2"/>
<organism evidence="1 2">
    <name type="scientific">Arenibacter aquaticus</name>
    <dbReference type="NCBI Taxonomy" id="2489054"/>
    <lineage>
        <taxon>Bacteria</taxon>
        <taxon>Pseudomonadati</taxon>
        <taxon>Bacteroidota</taxon>
        <taxon>Flavobacteriia</taxon>
        <taxon>Flavobacteriales</taxon>
        <taxon>Flavobacteriaceae</taxon>
        <taxon>Arenibacter</taxon>
    </lineage>
</organism>
<accession>A0A430K834</accession>
<protein>
    <submittedName>
        <fullName evidence="1">Flavin mononucleotide-binding protein</fullName>
    </submittedName>
</protein>
<dbReference type="Gene3D" id="2.30.110.10">
    <property type="entry name" value="Electron Transport, Fmn-binding Protein, Chain A"/>
    <property type="match status" value="1"/>
</dbReference>
<dbReference type="InterPro" id="IPR024747">
    <property type="entry name" value="Pyridox_Oxase-rel"/>
</dbReference>
<reference evidence="1 2" key="1">
    <citation type="submission" date="2018-11" db="EMBL/GenBank/DDBJ databases">
        <title>Arenibacter aquaticus sp.nov., a marine bacterium isolated from surface seawater in the South China Sea.</title>
        <authorList>
            <person name="Guo J."/>
            <person name="Sun J."/>
        </authorList>
    </citation>
    <scope>NUCLEOTIDE SEQUENCE [LARGE SCALE GENOMIC DNA]</scope>
    <source>
        <strain evidence="1 2">GUO666</strain>
    </source>
</reference>
<evidence type="ECO:0000313" key="1">
    <source>
        <dbReference type="EMBL" id="RTE55225.1"/>
    </source>
</evidence>
<dbReference type="SUPFAM" id="SSF50475">
    <property type="entry name" value="FMN-binding split barrel"/>
    <property type="match status" value="1"/>
</dbReference>
<comment type="caution">
    <text evidence="1">The sequence shown here is derived from an EMBL/GenBank/DDBJ whole genome shotgun (WGS) entry which is preliminary data.</text>
</comment>
<dbReference type="Proteomes" id="UP000267585">
    <property type="component" value="Unassembled WGS sequence"/>
</dbReference>
<dbReference type="RefSeq" id="WP_126160528.1">
    <property type="nucleotide sequence ID" value="NZ_RQPJ01000001.1"/>
</dbReference>
<gene>
    <name evidence="1" type="ORF">EHW67_01275</name>
</gene>
<name>A0A430K834_9FLAO</name>
<dbReference type="InterPro" id="IPR012349">
    <property type="entry name" value="Split_barrel_FMN-bd"/>
</dbReference>
<keyword evidence="2" id="KW-1185">Reference proteome</keyword>
<sequence>MFKDLNTEACKHLLDANYIGRIGYISKNNADIIPITYYYDADQHSIISYSGEGFKIDAMRKNESVSFQVDEIESVNQWKSVLLYGTFEELSGSDAKRLLHKFSEGVKKNISKKENASPKFIGEFSSKLSAIGSPVVYRINISGMTGKQRI</sequence>